<gene>
    <name evidence="1" type="ORF">T4D_15515</name>
</gene>
<proteinExistence type="predicted"/>
<evidence type="ECO:0000313" key="2">
    <source>
        <dbReference type="Proteomes" id="UP000054995"/>
    </source>
</evidence>
<dbReference type="OrthoDB" id="5920299at2759"/>
<evidence type="ECO:0000313" key="1">
    <source>
        <dbReference type="EMBL" id="KRY81313.1"/>
    </source>
</evidence>
<dbReference type="InterPro" id="IPR029526">
    <property type="entry name" value="PGBD"/>
</dbReference>
<organism evidence="1 2">
    <name type="scientific">Trichinella pseudospiralis</name>
    <name type="common">Parasitic roundworm</name>
    <dbReference type="NCBI Taxonomy" id="6337"/>
    <lineage>
        <taxon>Eukaryota</taxon>
        <taxon>Metazoa</taxon>
        <taxon>Ecdysozoa</taxon>
        <taxon>Nematoda</taxon>
        <taxon>Enoplea</taxon>
        <taxon>Dorylaimia</taxon>
        <taxon>Trichinellida</taxon>
        <taxon>Trichinellidae</taxon>
        <taxon>Trichinella</taxon>
    </lineage>
</organism>
<name>A0A0V1F667_TRIPS</name>
<dbReference type="Proteomes" id="UP000054995">
    <property type="component" value="Unassembled WGS sequence"/>
</dbReference>
<accession>A0A0V1F667</accession>
<dbReference type="Pfam" id="PF13843">
    <property type="entry name" value="DDE_Tnp_1_7"/>
    <property type="match status" value="1"/>
</dbReference>
<protein>
    <submittedName>
        <fullName evidence="1">Uncharacterized protein</fullName>
    </submittedName>
</protein>
<comment type="caution">
    <text evidence="1">The sequence shown here is derived from an EMBL/GenBank/DDBJ whole genome shotgun (WGS) entry which is preliminary data.</text>
</comment>
<sequence>MSTFAFEHRSGELGLANTIVEQLTLPFLNSNRNVFINPHFTSYSILQYLLEHGLIDLGTVSAHRRDVPAY</sequence>
<keyword evidence="2" id="KW-1185">Reference proteome</keyword>
<dbReference type="EMBL" id="JYDT01000242">
    <property type="protein sequence ID" value="KRY81313.1"/>
    <property type="molecule type" value="Genomic_DNA"/>
</dbReference>
<reference evidence="1 2" key="1">
    <citation type="submission" date="2015-01" db="EMBL/GenBank/DDBJ databases">
        <title>Evolution of Trichinella species and genotypes.</title>
        <authorList>
            <person name="Korhonen P.K."/>
            <person name="Edoardo P."/>
            <person name="Giuseppe L.R."/>
            <person name="Gasser R.B."/>
        </authorList>
    </citation>
    <scope>NUCLEOTIDE SEQUENCE [LARGE SCALE GENOMIC DNA]</scope>
    <source>
        <strain evidence="1">ISS470</strain>
    </source>
</reference>